<keyword evidence="2" id="KW-1185">Reference proteome</keyword>
<dbReference type="AlphaFoldDB" id="A0A0D8FX18"/>
<accession>A0A0D8FX18</accession>
<organism evidence="1 2">
    <name type="scientific">Ferrimicrobium acidiphilum DSM 19497</name>
    <dbReference type="NCBI Taxonomy" id="1121877"/>
    <lineage>
        <taxon>Bacteria</taxon>
        <taxon>Bacillati</taxon>
        <taxon>Actinomycetota</taxon>
        <taxon>Acidimicrobiia</taxon>
        <taxon>Acidimicrobiales</taxon>
        <taxon>Acidimicrobiaceae</taxon>
        <taxon>Ferrimicrobium</taxon>
    </lineage>
</organism>
<evidence type="ECO:0008006" key="3">
    <source>
        <dbReference type="Google" id="ProtNLM"/>
    </source>
</evidence>
<name>A0A0D8FX18_9ACTN</name>
<dbReference type="eggNOG" id="COG3335">
    <property type="taxonomic scope" value="Bacteria"/>
</dbReference>
<proteinExistence type="predicted"/>
<gene>
    <name evidence="1" type="ORF">FEAC_14540</name>
</gene>
<comment type="caution">
    <text evidence="1">The sequence shown here is derived from an EMBL/GenBank/DDBJ whole genome shotgun (WGS) entry which is preliminary data.</text>
</comment>
<evidence type="ECO:0000313" key="2">
    <source>
        <dbReference type="Proteomes" id="UP000032336"/>
    </source>
</evidence>
<reference evidence="1 2" key="1">
    <citation type="submission" date="2015-01" db="EMBL/GenBank/DDBJ databases">
        <title>Draft genome of the acidophilic iron oxidizer Ferrimicrobium acidiphilum strain T23.</title>
        <authorList>
            <person name="Poehlein A."/>
            <person name="Eisen S."/>
            <person name="Schloemann M."/>
            <person name="Johnson B.D."/>
            <person name="Daniel R."/>
            <person name="Muehling M."/>
        </authorList>
    </citation>
    <scope>NUCLEOTIDE SEQUENCE [LARGE SCALE GENOMIC DNA]</scope>
    <source>
        <strain evidence="1 2">T23</strain>
    </source>
</reference>
<evidence type="ECO:0000313" key="1">
    <source>
        <dbReference type="EMBL" id="KJE76807.1"/>
    </source>
</evidence>
<protein>
    <recommendedName>
        <fullName evidence="3">Transposase</fullName>
    </recommendedName>
</protein>
<dbReference type="EMBL" id="JXUW01000011">
    <property type="protein sequence ID" value="KJE76807.1"/>
    <property type="molecule type" value="Genomic_DNA"/>
</dbReference>
<dbReference type="Proteomes" id="UP000032336">
    <property type="component" value="Unassembled WGS sequence"/>
</dbReference>
<sequence length="52" mass="5673">MCALDVASGKVITKMTVAHRAVEFIDKKAPKELGVHVALNNYAAYKTDPVRT</sequence>